<dbReference type="Gene3D" id="3.40.50.450">
    <property type="match status" value="1"/>
</dbReference>
<keyword evidence="4" id="KW-1185">Reference proteome</keyword>
<keyword evidence="2" id="KW-0203">Cytokinin biosynthesis</keyword>
<evidence type="ECO:0000313" key="4">
    <source>
        <dbReference type="Proteomes" id="UP000325218"/>
    </source>
</evidence>
<dbReference type="InterPro" id="IPR031100">
    <property type="entry name" value="LOG_fam"/>
</dbReference>
<dbReference type="EC" id="3.2.2.n1" evidence="2"/>
<dbReference type="Pfam" id="PF03641">
    <property type="entry name" value="Lysine_decarbox"/>
    <property type="match status" value="1"/>
</dbReference>
<keyword evidence="2" id="KW-0378">Hydrolase</keyword>
<evidence type="ECO:0000256" key="2">
    <source>
        <dbReference type="RuleBase" id="RU363015"/>
    </source>
</evidence>
<proteinExistence type="inferred from homology"/>
<evidence type="ECO:0000313" key="3">
    <source>
        <dbReference type="EMBL" id="TYA15100.1"/>
    </source>
</evidence>
<dbReference type="InterPro" id="IPR005269">
    <property type="entry name" value="LOG"/>
</dbReference>
<comment type="caution">
    <text evidence="3">The sequence shown here is derived from an EMBL/GenBank/DDBJ whole genome shotgun (WGS) entry which is preliminary data.</text>
</comment>
<dbReference type="NCBIfam" id="TIGR00730">
    <property type="entry name" value="Rossman fold protein, TIGR00730 family"/>
    <property type="match status" value="1"/>
</dbReference>
<dbReference type="GO" id="GO:0009691">
    <property type="term" value="P:cytokinin biosynthetic process"/>
    <property type="evidence" value="ECO:0007669"/>
    <property type="project" value="UniProtKB-UniRule"/>
</dbReference>
<name>A0A5D0CZD8_9BACL</name>
<dbReference type="SUPFAM" id="SSF102405">
    <property type="entry name" value="MCP/YpsA-like"/>
    <property type="match status" value="1"/>
</dbReference>
<reference evidence="3 4" key="1">
    <citation type="submission" date="2019-08" db="EMBL/GenBank/DDBJ databases">
        <title>Genome sequencing of Paenibacillus faecis DSM 23593(T).</title>
        <authorList>
            <person name="Kook J.-K."/>
            <person name="Park S.-N."/>
            <person name="Lim Y.K."/>
        </authorList>
    </citation>
    <scope>NUCLEOTIDE SEQUENCE [LARGE SCALE GENOMIC DNA]</scope>
    <source>
        <strain evidence="3 4">DSM 23593</strain>
    </source>
</reference>
<gene>
    <name evidence="3" type="ORF">FRY98_05435</name>
</gene>
<dbReference type="OrthoDB" id="9801098at2"/>
<dbReference type="AlphaFoldDB" id="A0A5D0CZD8"/>
<dbReference type="GO" id="GO:0016799">
    <property type="term" value="F:hydrolase activity, hydrolyzing N-glycosyl compounds"/>
    <property type="evidence" value="ECO:0007669"/>
    <property type="project" value="TreeGrafter"/>
</dbReference>
<protein>
    <recommendedName>
        <fullName evidence="2">Cytokinin riboside 5'-monophosphate phosphoribohydrolase</fullName>
        <ecNumber evidence="2">3.2.2.n1</ecNumber>
    </recommendedName>
</protein>
<dbReference type="RefSeq" id="WP_148450691.1">
    <property type="nucleotide sequence ID" value="NZ_VSDO01000001.1"/>
</dbReference>
<dbReference type="PANTHER" id="PTHR31223:SF70">
    <property type="entry name" value="LOG FAMILY PROTEIN YJL055W"/>
    <property type="match status" value="1"/>
</dbReference>
<comment type="similarity">
    <text evidence="1 2">Belongs to the LOG family.</text>
</comment>
<dbReference type="EMBL" id="VSDO01000001">
    <property type="protein sequence ID" value="TYA15100.1"/>
    <property type="molecule type" value="Genomic_DNA"/>
</dbReference>
<dbReference type="PANTHER" id="PTHR31223">
    <property type="entry name" value="LOG FAMILY PROTEIN YJL055W"/>
    <property type="match status" value="1"/>
</dbReference>
<dbReference type="GO" id="GO:0005829">
    <property type="term" value="C:cytosol"/>
    <property type="evidence" value="ECO:0007669"/>
    <property type="project" value="TreeGrafter"/>
</dbReference>
<sequence length="194" mass="21279">MKKIAVFCGSSFGAKDVYKEGAIALGKELAARGLSLVYGGSSVGLMGAVADAVLEEGGQVIGVLPVFLQDREIAHRNLSELIIVDTMHERKAKMAEIADGFIVLPGGAGTMDEFFEIFTWGQLGLHRKPCGLLNLGGYYDLLIELFNHMTDEQFIQEKFRSMVLSDGTPEGLLDQFRTYEPPTVKTFLKSEKQL</sequence>
<organism evidence="3 4">
    <name type="scientific">Paenibacillus faecis</name>
    <dbReference type="NCBI Taxonomy" id="862114"/>
    <lineage>
        <taxon>Bacteria</taxon>
        <taxon>Bacillati</taxon>
        <taxon>Bacillota</taxon>
        <taxon>Bacilli</taxon>
        <taxon>Bacillales</taxon>
        <taxon>Paenibacillaceae</taxon>
        <taxon>Paenibacillus</taxon>
    </lineage>
</organism>
<evidence type="ECO:0000256" key="1">
    <source>
        <dbReference type="ARBA" id="ARBA00006763"/>
    </source>
</evidence>
<accession>A0A5D0CZD8</accession>
<dbReference type="Proteomes" id="UP000325218">
    <property type="component" value="Unassembled WGS sequence"/>
</dbReference>